<name>A0AAJ0ML35_9PEZI</name>
<evidence type="ECO:0000256" key="1">
    <source>
        <dbReference type="SAM" id="MobiDB-lite"/>
    </source>
</evidence>
<feature type="compositionally biased region" description="Pro residues" evidence="1">
    <location>
        <begin position="169"/>
        <end position="179"/>
    </location>
</feature>
<feature type="compositionally biased region" description="Low complexity" evidence="1">
    <location>
        <begin position="1806"/>
        <end position="1829"/>
    </location>
</feature>
<feature type="compositionally biased region" description="Polar residues" evidence="1">
    <location>
        <begin position="736"/>
        <end position="752"/>
    </location>
</feature>
<gene>
    <name evidence="2" type="ORF">B0T25DRAFT_530185</name>
</gene>
<reference evidence="2" key="2">
    <citation type="submission" date="2023-06" db="EMBL/GenBank/DDBJ databases">
        <authorList>
            <consortium name="Lawrence Berkeley National Laboratory"/>
            <person name="Haridas S."/>
            <person name="Hensen N."/>
            <person name="Bonometti L."/>
            <person name="Westerberg I."/>
            <person name="Brannstrom I.O."/>
            <person name="Guillou S."/>
            <person name="Cros-Aarteil S."/>
            <person name="Calhoun S."/>
            <person name="Kuo A."/>
            <person name="Mondo S."/>
            <person name="Pangilinan J."/>
            <person name="Riley R."/>
            <person name="Labutti K."/>
            <person name="Andreopoulos B."/>
            <person name="Lipzen A."/>
            <person name="Chen C."/>
            <person name="Yanf M."/>
            <person name="Daum C."/>
            <person name="Ng V."/>
            <person name="Clum A."/>
            <person name="Steindorff A."/>
            <person name="Ohm R."/>
            <person name="Martin F."/>
            <person name="Silar P."/>
            <person name="Natvig D."/>
            <person name="Lalanne C."/>
            <person name="Gautier V."/>
            <person name="Ament-Velasquez S.L."/>
            <person name="Kruys A."/>
            <person name="Hutchinson M.I."/>
            <person name="Powell A.J."/>
            <person name="Barry K."/>
            <person name="Miller A.N."/>
            <person name="Grigoriev I.V."/>
            <person name="Debuchy R."/>
            <person name="Gladieux P."/>
            <person name="Thoren M.H."/>
            <person name="Johannesson H."/>
        </authorList>
    </citation>
    <scope>NUCLEOTIDE SEQUENCE</scope>
    <source>
        <strain evidence="2">CBS 955.72</strain>
    </source>
</reference>
<feature type="compositionally biased region" description="Polar residues" evidence="1">
    <location>
        <begin position="1245"/>
        <end position="1277"/>
    </location>
</feature>
<dbReference type="EMBL" id="JAUIQD010000001">
    <property type="protein sequence ID" value="KAK3364440.1"/>
    <property type="molecule type" value="Genomic_DNA"/>
</dbReference>
<feature type="compositionally biased region" description="Low complexity" evidence="1">
    <location>
        <begin position="407"/>
        <end position="442"/>
    </location>
</feature>
<feature type="compositionally biased region" description="Low complexity" evidence="1">
    <location>
        <begin position="1423"/>
        <end position="1443"/>
    </location>
</feature>
<feature type="region of interest" description="Disordered" evidence="1">
    <location>
        <begin position="1806"/>
        <end position="1933"/>
    </location>
</feature>
<feature type="compositionally biased region" description="Polar residues" evidence="1">
    <location>
        <begin position="1461"/>
        <end position="1471"/>
    </location>
</feature>
<feature type="compositionally biased region" description="Polar residues" evidence="1">
    <location>
        <begin position="1310"/>
        <end position="1354"/>
    </location>
</feature>
<feature type="compositionally biased region" description="Polar residues" evidence="1">
    <location>
        <begin position="443"/>
        <end position="453"/>
    </location>
</feature>
<proteinExistence type="predicted"/>
<feature type="compositionally biased region" description="Polar residues" evidence="1">
    <location>
        <begin position="1668"/>
        <end position="1681"/>
    </location>
</feature>
<sequence>MDLFNTHIIPPPSASSLTVFPLQDDESQPPPVPAKAGRGAPPPPAAAARKVKGDRRASWSIGFSLGRRGQDQAPKRAALWNSANAANAAKPAKFSAPQAPLSFHAAVGQRHPTDQAQQGDQGRRLQFEGLLQKTSTASPPPQLPSLTRISSFDSSLSRLSSTVAHPHPYSHPPPTPPKPFVADRRATIGADYWAGRRSDSEIELVSPISDSLSARQTPAPFEPEPEPCEARKLHVPPPISKQQPSWNPYTGTPLVEEEGFDLHDGDGEFPATGSKAPPGALDNPQRRGSRDLAASTAQAQRGAAPGPSPEREATAPGDISDEPLDKNATGGNSANSDNKTDGDGNESVVVPAEHLRQAPSDLSQLRIVTPTAVSQLQLHARPASLPTHAMAAYAQNQNSPRPGNFAQQSYYQQTLTQQHQQQQQYQQSQQQQQQQQQPPSQSNPHVPQRSGSFQELPPIRRTSTFGSSLMLSPESPGGAFSSDDNSDVNPFQQRAGDSRSGTPAGQVGGAPPPADLSQPPSAPNQMAGVPHQFTTGPPPPGQFQNVYRPTHGPMPGVQGQQYQGQGQPFAPPQPGFQQHPMQSPPQPNAPGQPGVQGPPRSFSGSPANPQPMTNAPTPPPGQGQQFPVMGRGGGRGVMMPPHMMANQLQRFPPQGGNWNLQESHLSEPLNPTNRHRSNSSTASVSGAQPFYGYDKEAGVPSTSGLSPQREKTQEPKEQPASEPRPLQSQHPDRSESPSTPRANQALPNSQQTPPGRPPGGPLSRSETDQSEMLPPSSIHGGDEGRRRQSGIFSSIQRKFTGGISDDARRDSFGRPRFQGQVVTSDEVSEASVVTEDTSAQKKRNPFARFRSIGQAPENMPPHSQESIIAHSPGTPLGQRMQPSPGPQSQAQTQAQWQSQFPPPEQKPAPYFSTENGSAPTQQPNPERADLPRASISSNLPGETRLSINGGGQKKGFSVLMGKFRAANPEGSKEGPRPPGTSASVNSFSVSQGQLMQPNGLGHQEDIMPSSFGRERSGSLSGPPPPRPFTSGQASQISLPQYGSLADVDPGRKPTGGLFGFGRFMSRSEAKRAEPPAAAGRGQPGPPPPFGQQPRPGQPGLGRGQPGPVPGPMPGQQFGPSQQLGRGQLPPFAPRPGQFPGQLGNPTPLGPDGRPLIVPGQFHQQHPGQFVIMQPGMLPPGVQGPPNGQMVFVMPGQPMGSLKEEPEPPQSAGSQSAPSLPLPSQSQPTPQQGVPKPDAPTPPGSHTPQLESPASQRSQPVAVSPAEQTRTQTASPASLRQPVPGPQPGPPSQTAHPLPSQLRALNPSPPNQMVTRKPVSSSPRLSIDQVNPQPGTSEWGQAPGQRTPSIVSQVQIPPHTAQGANAEQAKRVSGPLASQSPPNGQRLSGQQQHSGPTPATSQISQPASVPGASPRPSVQGEALQGPPSQQPGQGQQGPGQTPPSGGQGQGSTPIRPVGRVMSQASVSSIASFPSQPSQPGQQPLPPSGLRQAGMSMAVPKEKEQSTFAKMKEMGAKSFFSNFRRGDPKQGVSQPQLQAQPYSPQDQSQGQAPAGQQGPHPMLPIQLQQTGPQPQLQQNPGMPFQGEQQASLNEPQGPNQGLVRQGTLPQQAAPATLQPLQPQFTGPRPLQPQFTGPQPIRPQFTGPQPLRPQMTGPQPMQPQFTGPQHLQRQFTGPQPIQPQFTGQQFVQPQFIQQRPQQQQQQQQQGRGNLEPQYAQVPIPAGYGYVRGEGHITQAPAPFLVSGGQVYALPPGQPLPPGLQQQWAQQGAVRPVWSGPAPGQQTILVRPTGPQDPAAILAAPPLAILQQGPPSIPQAQGPPQFQNQPGPFVNGANASQPGPVGQNQQIATPTPPQSVVSPQFSGQQAPAAKAPTGISTPNGFQPRPEYSHPSAMLAQENNTTPPPQSQQPAYPLPTSAFSPINPATIKLQNPQF</sequence>
<feature type="compositionally biased region" description="Polar residues" evidence="1">
    <location>
        <begin position="1584"/>
        <end position="1597"/>
    </location>
</feature>
<feature type="compositionally biased region" description="Low complexity" evidence="1">
    <location>
        <begin position="1605"/>
        <end position="1621"/>
    </location>
</feature>
<feature type="compositionally biased region" description="Polar residues" evidence="1">
    <location>
        <begin position="912"/>
        <end position="924"/>
    </location>
</feature>
<feature type="compositionally biased region" description="Low complexity" evidence="1">
    <location>
        <begin position="1209"/>
        <end position="1232"/>
    </location>
</feature>
<accession>A0AAJ0ML35</accession>
<keyword evidence="3" id="KW-1185">Reference proteome</keyword>
<feature type="compositionally biased region" description="Low complexity" evidence="1">
    <location>
        <begin position="1650"/>
        <end position="1666"/>
    </location>
</feature>
<feature type="compositionally biased region" description="Basic and acidic residues" evidence="1">
    <location>
        <begin position="708"/>
        <end position="719"/>
    </location>
</feature>
<feature type="non-terminal residue" evidence="2">
    <location>
        <position position="1933"/>
    </location>
</feature>
<feature type="compositionally biased region" description="Polar residues" evidence="1">
    <location>
        <begin position="980"/>
        <end position="996"/>
    </location>
</feature>
<organism evidence="2 3">
    <name type="scientific">Lasiosphaeria hispida</name>
    <dbReference type="NCBI Taxonomy" id="260671"/>
    <lineage>
        <taxon>Eukaryota</taxon>
        <taxon>Fungi</taxon>
        <taxon>Dikarya</taxon>
        <taxon>Ascomycota</taxon>
        <taxon>Pezizomycotina</taxon>
        <taxon>Sordariomycetes</taxon>
        <taxon>Sordariomycetidae</taxon>
        <taxon>Sordariales</taxon>
        <taxon>Lasiosphaeriaceae</taxon>
        <taxon>Lasiosphaeria</taxon>
    </lineage>
</organism>
<reference evidence="2" key="1">
    <citation type="journal article" date="2023" name="Mol. Phylogenet. Evol.">
        <title>Genome-scale phylogeny and comparative genomics of the fungal order Sordariales.</title>
        <authorList>
            <person name="Hensen N."/>
            <person name="Bonometti L."/>
            <person name="Westerberg I."/>
            <person name="Brannstrom I.O."/>
            <person name="Guillou S."/>
            <person name="Cros-Aarteil S."/>
            <person name="Calhoun S."/>
            <person name="Haridas S."/>
            <person name="Kuo A."/>
            <person name="Mondo S."/>
            <person name="Pangilinan J."/>
            <person name="Riley R."/>
            <person name="LaButti K."/>
            <person name="Andreopoulos B."/>
            <person name="Lipzen A."/>
            <person name="Chen C."/>
            <person name="Yan M."/>
            <person name="Daum C."/>
            <person name="Ng V."/>
            <person name="Clum A."/>
            <person name="Steindorff A."/>
            <person name="Ohm R.A."/>
            <person name="Martin F."/>
            <person name="Silar P."/>
            <person name="Natvig D.O."/>
            <person name="Lalanne C."/>
            <person name="Gautier V."/>
            <person name="Ament-Velasquez S.L."/>
            <person name="Kruys A."/>
            <person name="Hutchinson M.I."/>
            <person name="Powell A.J."/>
            <person name="Barry K."/>
            <person name="Miller A.N."/>
            <person name="Grigoriev I.V."/>
            <person name="Debuchy R."/>
            <person name="Gladieux P."/>
            <person name="Hiltunen Thoren M."/>
            <person name="Johannesson H."/>
        </authorList>
    </citation>
    <scope>NUCLEOTIDE SEQUENCE</scope>
    <source>
        <strain evidence="2">CBS 955.72</strain>
    </source>
</reference>
<protein>
    <submittedName>
        <fullName evidence="2">Uncharacterized protein</fullName>
    </submittedName>
</protein>
<dbReference type="Proteomes" id="UP001275084">
    <property type="component" value="Unassembled WGS sequence"/>
</dbReference>
<evidence type="ECO:0000313" key="3">
    <source>
        <dbReference type="Proteomes" id="UP001275084"/>
    </source>
</evidence>
<feature type="region of interest" description="Disordered" evidence="1">
    <location>
        <begin position="389"/>
        <end position="1681"/>
    </location>
</feature>
<feature type="region of interest" description="Disordered" evidence="1">
    <location>
        <begin position="1"/>
        <end position="183"/>
    </location>
</feature>
<comment type="caution">
    <text evidence="2">The sequence shown here is derived from an EMBL/GenBank/DDBJ whole genome shotgun (WGS) entry which is preliminary data.</text>
</comment>
<feature type="compositionally biased region" description="Low complexity" evidence="1">
    <location>
        <begin position="886"/>
        <end position="899"/>
    </location>
</feature>
<feature type="compositionally biased region" description="Polar residues" evidence="1">
    <location>
        <begin position="1833"/>
        <end position="1865"/>
    </location>
</feature>
<feature type="compositionally biased region" description="Polar residues" evidence="1">
    <location>
        <begin position="1375"/>
        <end position="1406"/>
    </location>
</feature>
<feature type="compositionally biased region" description="Low complexity" evidence="1">
    <location>
        <begin position="145"/>
        <end position="167"/>
    </location>
</feature>
<feature type="compositionally biased region" description="Low complexity" evidence="1">
    <location>
        <begin position="77"/>
        <end position="97"/>
    </location>
</feature>
<feature type="compositionally biased region" description="Basic and acidic residues" evidence="1">
    <location>
        <begin position="1498"/>
        <end position="1513"/>
    </location>
</feature>
<feature type="compositionally biased region" description="Polar residues" evidence="1">
    <location>
        <begin position="1529"/>
        <end position="1540"/>
    </location>
</feature>
<feature type="compositionally biased region" description="Low complexity" evidence="1">
    <location>
        <begin position="606"/>
        <end position="615"/>
    </location>
</feature>
<feature type="compositionally biased region" description="Low complexity" evidence="1">
    <location>
        <begin position="293"/>
        <end position="304"/>
    </location>
</feature>
<feature type="compositionally biased region" description="Polar residues" evidence="1">
    <location>
        <begin position="240"/>
        <end position="250"/>
    </location>
</feature>
<feature type="region of interest" description="Disordered" evidence="1">
    <location>
        <begin position="208"/>
        <end position="364"/>
    </location>
</feature>
<feature type="region of interest" description="Disordered" evidence="1">
    <location>
        <begin position="1692"/>
        <end position="1711"/>
    </location>
</feature>
<feature type="compositionally biased region" description="Low complexity" evidence="1">
    <location>
        <begin position="1541"/>
        <end position="1576"/>
    </location>
</feature>
<feature type="compositionally biased region" description="Low complexity" evidence="1">
    <location>
        <begin position="553"/>
        <end position="568"/>
    </location>
</feature>
<feature type="compositionally biased region" description="Polar residues" evidence="1">
    <location>
        <begin position="461"/>
        <end position="470"/>
    </location>
</feature>
<feature type="compositionally biased region" description="Polar residues" evidence="1">
    <location>
        <begin position="1029"/>
        <end position="1040"/>
    </location>
</feature>
<feature type="compositionally biased region" description="Low complexity" evidence="1">
    <location>
        <begin position="1113"/>
        <end position="1122"/>
    </location>
</feature>
<feature type="compositionally biased region" description="Low complexity" evidence="1">
    <location>
        <begin position="1692"/>
        <end position="1706"/>
    </location>
</feature>
<evidence type="ECO:0000313" key="2">
    <source>
        <dbReference type="EMBL" id="KAK3364440.1"/>
    </source>
</evidence>